<dbReference type="InterPro" id="IPR012338">
    <property type="entry name" value="Beta-lactam/transpept-like"/>
</dbReference>
<feature type="domain" description="Penicillin-binding protein transpeptidase" evidence="18">
    <location>
        <begin position="464"/>
        <end position="695"/>
    </location>
</feature>
<dbReference type="Pfam" id="PF00912">
    <property type="entry name" value="Transgly"/>
    <property type="match status" value="1"/>
</dbReference>
<reference evidence="20" key="2">
    <citation type="submission" date="2010-03" db="EMBL/GenBank/DDBJ databases">
        <authorList>
            <person name="Pajon A."/>
        </authorList>
    </citation>
    <scope>NUCLEOTIDE SEQUENCE</scope>
    <source>
        <strain evidence="20">Type strain: 18P13</strain>
    </source>
</reference>
<evidence type="ECO:0000256" key="2">
    <source>
        <dbReference type="ARBA" id="ARBA00004401"/>
    </source>
</evidence>
<organism evidence="20 21">
    <name type="scientific">Ruminococcus champanellensis (strain DSM 18848 / JCM 17042 / KCTC 15320 / 18P13)</name>
    <dbReference type="NCBI Taxonomy" id="213810"/>
    <lineage>
        <taxon>Bacteria</taxon>
        <taxon>Bacillati</taxon>
        <taxon>Bacillota</taxon>
        <taxon>Clostridia</taxon>
        <taxon>Eubacteriales</taxon>
        <taxon>Oscillospiraceae</taxon>
        <taxon>Ruminococcus</taxon>
    </lineage>
</organism>
<evidence type="ECO:0000256" key="15">
    <source>
        <dbReference type="ARBA" id="ARBA00049902"/>
    </source>
</evidence>
<dbReference type="PANTHER" id="PTHR32282:SF33">
    <property type="entry name" value="PEPTIDOGLYCAN GLYCOSYLTRANSFERASE"/>
    <property type="match status" value="1"/>
</dbReference>
<dbReference type="RefSeq" id="WP_015557623.1">
    <property type="nucleotide sequence ID" value="NC_021039.1"/>
</dbReference>
<keyword evidence="7 20" id="KW-0328">Glycosyltransferase</keyword>
<dbReference type="GO" id="GO:0006508">
    <property type="term" value="P:proteolysis"/>
    <property type="evidence" value="ECO:0007669"/>
    <property type="project" value="UniProtKB-KW"/>
</dbReference>
<evidence type="ECO:0000256" key="17">
    <source>
        <dbReference type="SAM" id="Phobius"/>
    </source>
</evidence>
<evidence type="ECO:0000256" key="6">
    <source>
        <dbReference type="ARBA" id="ARBA00022670"/>
    </source>
</evidence>
<comment type="catalytic activity">
    <reaction evidence="13">
        <text>Preferential cleavage: (Ac)2-L-Lys-D-Ala-|-D-Ala. Also transpeptidation of peptidyl-alanyl moieties that are N-acyl substituents of D-alanine.</text>
        <dbReference type="EC" id="3.4.16.4"/>
    </reaction>
</comment>
<evidence type="ECO:0000256" key="3">
    <source>
        <dbReference type="ARBA" id="ARBA00012448"/>
    </source>
</evidence>
<evidence type="ECO:0000259" key="18">
    <source>
        <dbReference type="Pfam" id="PF00905"/>
    </source>
</evidence>
<evidence type="ECO:0000256" key="12">
    <source>
        <dbReference type="ARBA" id="ARBA00023268"/>
    </source>
</evidence>
<evidence type="ECO:0000313" key="20">
    <source>
        <dbReference type="EMBL" id="CBL16716.1"/>
    </source>
</evidence>
<keyword evidence="6" id="KW-0645">Protease</keyword>
<keyword evidence="8 20" id="KW-0808">Transferase</keyword>
<feature type="transmembrane region" description="Helical" evidence="17">
    <location>
        <begin position="70"/>
        <end position="98"/>
    </location>
</feature>
<evidence type="ECO:0000256" key="9">
    <source>
        <dbReference type="ARBA" id="ARBA00022801"/>
    </source>
</evidence>
<evidence type="ECO:0000313" key="21">
    <source>
        <dbReference type="Proteomes" id="UP000007054"/>
    </source>
</evidence>
<comment type="catalytic activity">
    <reaction evidence="15">
        <text>[GlcNAc-(1-&gt;4)-Mur2Ac(oyl-L-Ala-gamma-D-Glu-L-Lys-D-Ala-D-Ala)](n)-di-trans,octa-cis-undecaprenyl diphosphate + beta-D-GlcNAc-(1-&gt;4)-Mur2Ac(oyl-L-Ala-gamma-D-Glu-L-Lys-D-Ala-D-Ala)-di-trans,octa-cis-undecaprenyl diphosphate = [GlcNAc-(1-&gt;4)-Mur2Ac(oyl-L-Ala-gamma-D-Glu-L-Lys-D-Ala-D-Ala)](n+1)-di-trans,octa-cis-undecaprenyl diphosphate + di-trans,octa-cis-undecaprenyl diphosphate + H(+)</text>
        <dbReference type="Rhea" id="RHEA:23708"/>
        <dbReference type="Rhea" id="RHEA-COMP:9602"/>
        <dbReference type="Rhea" id="RHEA-COMP:9603"/>
        <dbReference type="ChEBI" id="CHEBI:15378"/>
        <dbReference type="ChEBI" id="CHEBI:58405"/>
        <dbReference type="ChEBI" id="CHEBI:60033"/>
        <dbReference type="ChEBI" id="CHEBI:78435"/>
        <dbReference type="EC" id="2.4.99.28"/>
    </reaction>
</comment>
<dbReference type="InterPro" id="IPR036950">
    <property type="entry name" value="PBP_transglycosylase"/>
</dbReference>
<keyword evidence="17" id="KW-0472">Membrane</keyword>
<dbReference type="SUPFAM" id="SSF56601">
    <property type="entry name" value="beta-lactamase/transpeptidase-like"/>
    <property type="match status" value="1"/>
</dbReference>
<comment type="subcellular location">
    <subcellularLocation>
        <location evidence="2">Cell membrane</location>
        <topology evidence="2">Single-pass type II membrane protein</topology>
    </subcellularLocation>
</comment>
<dbReference type="GO" id="GO:0005886">
    <property type="term" value="C:plasma membrane"/>
    <property type="evidence" value="ECO:0007669"/>
    <property type="project" value="UniProtKB-SubCell"/>
</dbReference>
<accession>D4LAS1</accession>
<keyword evidence="12" id="KW-0511">Multifunctional enzyme</keyword>
<evidence type="ECO:0000256" key="11">
    <source>
        <dbReference type="ARBA" id="ARBA00023251"/>
    </source>
</evidence>
<keyword evidence="5 20" id="KW-0121">Carboxypeptidase</keyword>
<dbReference type="SUPFAM" id="SSF53955">
    <property type="entry name" value="Lysozyme-like"/>
    <property type="match status" value="1"/>
</dbReference>
<dbReference type="Pfam" id="PF00905">
    <property type="entry name" value="Transpeptidase"/>
    <property type="match status" value="1"/>
</dbReference>
<keyword evidence="9 20" id="KW-0378">Hydrolase</keyword>
<dbReference type="GO" id="GO:0008955">
    <property type="term" value="F:peptidoglycan glycosyltransferase activity"/>
    <property type="evidence" value="ECO:0007669"/>
    <property type="project" value="UniProtKB-EC"/>
</dbReference>
<evidence type="ECO:0000256" key="4">
    <source>
        <dbReference type="ARBA" id="ARBA00018638"/>
    </source>
</evidence>
<dbReference type="HOGENOM" id="CLU_006354_2_2_9"/>
<dbReference type="GeneID" id="83155310"/>
<evidence type="ECO:0000256" key="13">
    <source>
        <dbReference type="ARBA" id="ARBA00034000"/>
    </source>
</evidence>
<dbReference type="AlphaFoldDB" id="D4LAS1"/>
<gene>
    <name evidence="20" type="ordered locus">RUM_04860</name>
</gene>
<evidence type="ECO:0000256" key="7">
    <source>
        <dbReference type="ARBA" id="ARBA00022676"/>
    </source>
</evidence>
<evidence type="ECO:0000256" key="14">
    <source>
        <dbReference type="ARBA" id="ARBA00044770"/>
    </source>
</evidence>
<dbReference type="InterPro" id="IPR001460">
    <property type="entry name" value="PCN-bd_Tpept"/>
</dbReference>
<feature type="domain" description="Glycosyl transferase family 51" evidence="19">
    <location>
        <begin position="133"/>
        <end position="318"/>
    </location>
</feature>
<dbReference type="EC" id="3.4.16.4" evidence="3"/>
<dbReference type="GO" id="GO:0008658">
    <property type="term" value="F:penicillin binding"/>
    <property type="evidence" value="ECO:0007669"/>
    <property type="project" value="InterPro"/>
</dbReference>
<feature type="region of interest" description="Disordered" evidence="16">
    <location>
        <begin position="1"/>
        <end position="62"/>
    </location>
</feature>
<dbReference type="GO" id="GO:0046677">
    <property type="term" value="P:response to antibiotic"/>
    <property type="evidence" value="ECO:0007669"/>
    <property type="project" value="UniProtKB-KW"/>
</dbReference>
<dbReference type="OrthoDB" id="9766909at2"/>
<dbReference type="EC" id="2.4.99.28" evidence="14"/>
<dbReference type="Gene3D" id="3.40.710.10">
    <property type="entry name" value="DD-peptidase/beta-lactamase superfamily"/>
    <property type="match status" value="1"/>
</dbReference>
<dbReference type="CAZy" id="GT51">
    <property type="family name" value="Glycosyltransferase Family 51"/>
</dbReference>
<evidence type="ECO:0000256" key="5">
    <source>
        <dbReference type="ARBA" id="ARBA00022645"/>
    </source>
</evidence>
<proteinExistence type="predicted"/>
<evidence type="ECO:0000259" key="19">
    <source>
        <dbReference type="Pfam" id="PF00912"/>
    </source>
</evidence>
<evidence type="ECO:0000256" key="1">
    <source>
        <dbReference type="ARBA" id="ARBA00002624"/>
    </source>
</evidence>
<dbReference type="EMBL" id="FP929052">
    <property type="protein sequence ID" value="CBL16716.1"/>
    <property type="molecule type" value="Genomic_DNA"/>
</dbReference>
<dbReference type="KEGG" id="rch:RUM_04860"/>
<dbReference type="InterPro" id="IPR023346">
    <property type="entry name" value="Lysozyme-like_dom_sf"/>
</dbReference>
<dbReference type="GO" id="GO:0009002">
    <property type="term" value="F:serine-type D-Ala-D-Ala carboxypeptidase activity"/>
    <property type="evidence" value="ECO:0007669"/>
    <property type="project" value="UniProtKB-EC"/>
</dbReference>
<keyword evidence="17" id="KW-0812">Transmembrane</keyword>
<evidence type="ECO:0000256" key="8">
    <source>
        <dbReference type="ARBA" id="ARBA00022679"/>
    </source>
</evidence>
<evidence type="ECO:0000256" key="16">
    <source>
        <dbReference type="SAM" id="MobiDB-lite"/>
    </source>
</evidence>
<dbReference type="PATRIC" id="fig|213810.4.peg.392"/>
<reference evidence="20" key="1">
    <citation type="submission" date="2010-03" db="EMBL/GenBank/DDBJ databases">
        <title>The genome sequence of Ruminococcus sp. 18P13.</title>
        <authorList>
            <consortium name="metaHIT consortium -- http://www.metahit.eu/"/>
            <person name="Pajon A."/>
            <person name="Turner K."/>
            <person name="Parkhill J."/>
            <person name="Bernalier A."/>
        </authorList>
    </citation>
    <scope>NUCLEOTIDE SEQUENCE [LARGE SCALE GENOMIC DNA]</scope>
    <source>
        <strain evidence="20">Type strain: 18P13</strain>
    </source>
</reference>
<dbReference type="UniPathway" id="UPA00219"/>
<keyword evidence="11" id="KW-0046">Antibiotic resistance</keyword>
<protein>
    <recommendedName>
        <fullName evidence="4">Penicillin-binding protein 1A</fullName>
        <ecNumber evidence="14">2.4.99.28</ecNumber>
        <ecNumber evidence="3">3.4.16.4</ecNumber>
    </recommendedName>
</protein>
<dbReference type="InterPro" id="IPR001264">
    <property type="entry name" value="Glyco_trans_51"/>
</dbReference>
<dbReference type="PANTHER" id="PTHR32282">
    <property type="entry name" value="BINDING PROTEIN TRANSPEPTIDASE, PUTATIVE-RELATED"/>
    <property type="match status" value="1"/>
</dbReference>
<keyword evidence="21" id="KW-1185">Reference proteome</keyword>
<dbReference type="BioCyc" id="RCHA213810:RUM_RS02350-MONOMER"/>
<dbReference type="Proteomes" id="UP000007054">
    <property type="component" value="Chromosome"/>
</dbReference>
<dbReference type="GO" id="GO:0009252">
    <property type="term" value="P:peptidoglycan biosynthetic process"/>
    <property type="evidence" value="ECO:0007669"/>
    <property type="project" value="UniProtKB-UniPathway"/>
</dbReference>
<dbReference type="STRING" id="213810.RUM_04860"/>
<name>D4LAS1_RUMC1</name>
<evidence type="ECO:0000256" key="10">
    <source>
        <dbReference type="ARBA" id="ARBA00022968"/>
    </source>
</evidence>
<dbReference type="InterPro" id="IPR050396">
    <property type="entry name" value="Glycosyltr_51/Transpeptidase"/>
</dbReference>
<dbReference type="Gene3D" id="1.10.3810.10">
    <property type="entry name" value="Biosynthetic peptidoglycan transglycosylase-like"/>
    <property type="match status" value="1"/>
</dbReference>
<keyword evidence="10" id="KW-0735">Signal-anchor</keyword>
<sequence>MTEPKKPANKTKRPAGNTQRPKRKRPAEHAAPAGAKTRRTAPKHTAPAAPRKPRKQRPAWQRGLQRAGSILLTTTLSFLLILVITCTIVGTTLVVYVLGFMEGTSEVSIKEMEMSYSTFIYAEDKDGEIVTLHQVPSSIKRIPIEASEIPQHVRDAFTYAEDERFYEHEGVDYKRTAAAMANMVLHFWSANQGGSTITQQLVKNITGDNATNAERKIREIFRAMQMEKTYTKEEILTAYLNYIGFGGSANGIEMASIKYFGKHTNELTVAEAACLAAIPKNPEKLNPFAYYVDDETGERVNYGHEKNRERQEYVLYQMYSNGAISYDEYQAALAEHIIFTDSEEYKELHPEEDEDTQIEPDKPTSWVVDAAINEFSEVLMDKYGISKKEARSRVNRGGYQIYTTVDLEMQEYVEGRYQDMNNLLAGMATVQNTAHWRDLNGDGVASEDEAQFLQSGFCAINYSGEILATVGAIGEKTASLCTSYAYEPQQPGSTIKPVTTYGYALSTDYIHWGTPLRDYPPIKNPATGKLWPTNYSSGGGMSYTGSMKNVYYALQKSYNTIPALLCKELGRIEIYNFATNNLGLELVQNDQDYAPLSVGALTYGVSITNLVNAYMVYGNGGYYSKAHIISKVESGDGTLVYSGGTDYNQAVDEETSTVMNKLLQNVVKQGTATAAKITASDGTKIPIAGKTGTTSDWCDLTFVGLCPDFVSGMWIGYEQNYQIQGHGRLKSAGIWKNIIGDYIKEHYDGNDFFVSDSVIEAPMCTASGNIAGSSCPKGITGYWKSTNAPKCTGHGGGSSSTPVTTKPAADN</sequence>
<keyword evidence="17" id="KW-1133">Transmembrane helix</keyword>
<feature type="region of interest" description="Disordered" evidence="16">
    <location>
        <begin position="792"/>
        <end position="811"/>
    </location>
</feature>
<comment type="function">
    <text evidence="1">Cell wall formation. Synthesis of cross-linked peptidoglycan from the lipid intermediates. The enzyme has a penicillin-insensitive transglycosylase N-terminal domain (formation of linear glycan strands) and a penicillin-sensitive transpeptidase C-terminal domain (cross-linking of the peptide subunits).</text>
</comment>